<dbReference type="NCBIfam" id="TIGR03696">
    <property type="entry name" value="Rhs_assc_core"/>
    <property type="match status" value="1"/>
</dbReference>
<evidence type="ECO:0000256" key="2">
    <source>
        <dbReference type="SAM" id="MobiDB-lite"/>
    </source>
</evidence>
<dbReference type="Gene3D" id="3.10.380.10">
    <property type="entry name" value="Colicin E3-like ribonuclease domain"/>
    <property type="match status" value="1"/>
</dbReference>
<proteinExistence type="predicted"/>
<dbReference type="PANTHER" id="PTHR32305:SF15">
    <property type="entry name" value="PROTEIN RHSA-RELATED"/>
    <property type="match status" value="1"/>
</dbReference>
<dbReference type="InterPro" id="IPR011044">
    <property type="entry name" value="Quino_amine_DH_bsu"/>
</dbReference>
<comment type="caution">
    <text evidence="8">The sequence shown here is derived from an EMBL/GenBank/DDBJ whole genome shotgun (WGS) entry which is preliminary data.</text>
</comment>
<dbReference type="InterPro" id="IPR056823">
    <property type="entry name" value="TEN-like_YD-shell"/>
</dbReference>
<name>A0ABQ3KC84_9PSEU</name>
<dbReference type="NCBIfam" id="TIGR01643">
    <property type="entry name" value="YD_repeat_2x"/>
    <property type="match status" value="10"/>
</dbReference>
<sequence length="2220" mass="229383">MFGVGGRLSIFGISGRFAVLFLTVLSLIAATVSAAGAAPKPAVAAPKPTAPQPADFGPQAAKSADLAIDGRGDAQGYHLEVGREAAGYAWREIALIHPAGFDDASWTGYQCLSGDGKFAALAILPASAVNTQAARDHGAFAYSVDLATGAVRALAGGVGLKYYSPGCGTGDEAVFTVAGEQGTRLLSANLATGKIDSSVTAPGQVTSAVPTADGVVGVAGNRLVSVPAKGNPATIATVPGDAYDLRPAADGGVSFLHTKAGTKTATAAHVRAGQVTTLGTGDLNRVQLFQGRAGHAVLSGAHPAAADVLATAGVTSVKDDGLARGATASSLDGDALLGPDADGRKSAPAMLATKTGKVLAPEVPPATVKAVTTVPTYSAAPKDAAPAPRVSRLSPKADAAPSAQAAPNTTQAQSPKCAVPPLQANRQVMQPSPAQVNWAVQLAEQGLLTGSAYTRPANFANMGLVGYAPNSDFPLISLAHPAGGSSTVPRSIYEGIMAQESNWSQASWHAPAGTAGDPLIASYYGAGGDIVSINYAASDCGYGIGQVTDGMHIGDHSLSEHGQWKVAVDYQENIAAGLQILESTWNQLYAAGITVNNADPRYLENWYFAAWAYNSGLQPNAANGNTTGCTPGPACTGPHGTWGLGWTNNPANLDYPPNRDPYLQDTYADAAHPASWPYQERVLGWTASPLIRYGSQAYAKPTYNGGQTWVQPAPFTTMCTADNHCDPNTTNPNNPGASHCLLDDFQCWWHQPVTWIPSCSTTCATSPYAVSGGSEPANPTKNPPTCSQDFSKLPAGAIIVDDEPSRLNLQGCGSANWSSNGTFTYTYGTNSAGDPIGAIDTHQLGTGLGGRVLFTHTEDGSNRALINTGVWTPNLPSLQYYKVKLHLPGLGAQATNVVYNINPGGGVSPWRIRVNQAWNSEQWVTIGTFAMQNGGNVTLNNNGSSQDQGGSGYSDFDVAFDAVAFVPMGGTPGQPIGGPPGIQDAPRGSNPAFIACGCARRTAGDPVDTSTGYFGQEFTDLATPGRGAALKFTRSYAESIADPAGPNKALAADGPLGWGWTFSYNLAAVTDGATGNVTVRQEDGSAVTFVNSSGAYAPAAPRFDAKLVKSGSTYVYTRRGQQLFTFDVASGHLTAETDLAGSKASPPYQTTLAYDAAGHLSTVTDPGNRTYTLTWTGSHITGLADTAGRQVSYGYDADGNLTDVYGVGTTRTPSLKDDDHYRYGYAAGHLLTSMRTPANFGGPASAVTSMVYDSSERVRSQTDPDGATTAFTYGPDGGLAAGQTLVTDPAGHKTLETYQNGLLVSETKGYGTADAGTTSYTYDPVTLGVSTKTDADGNTETFTYDDHGNRTSASNALGFTTSYAYDDSGNLLETIDATGVATVNQYDQPGQIPAGAAGVLDLTSTTVTRANNVVESTTGNFGPAPVRTTSYSYDDPAHPGDRSRTVDPRGKTTTDAFDAFGDRTSSTDPLGNKTRYGYDTGRGLTTSLQDPLGKTTAYDHDPWGNVVKTTDPLGHTHSAVYDADGQKTAETDANGRTVTTTYDPAGRVVKITQADGTTQLTEYNPDGTTADTVDGKGAKTTYGYDGQGRQNSRTDADQRVTTAQLDPAGRIVTSTDPAGRVTTFGHDAAGETTSITYSDTSTPKATYAYDPDGRRISLADGTGTSTWTYDTFGEVVAQKQGSGAVVGYGYDENGNRTSVTYPGRSTPLTRTFDDASRLAAVTDWNGNKTAFGYNADSHLLTTSYPNGTTITNTYDDSGFLSGTSAATGTATVLAVSYGRDAENQLSSQTAGGVAQSYGYTSREQLASATAGGSATAFGYDAANNPTTVATATQAFDPAGQLCWTLPSGPAPSGQDCATVPSGATTYASDALGQRIKATPAAGTASTYGYDQAGRLVSATGPGGSASYVYDGSGQRVAKTVGGVTSAFVWDVSTPANVLSDSANTYVYGPDGLPIEQIGTGGTTWFVHDQIGSTLALLDSSGAVAGGYTYTPFGRATHTGAASTPLQFTGQYTDAETGFVHLRSRYYDPATALFLTVDPLSDISGTPYAYANDNPLNWVDPNGQWSVLGAIAGGLLAGAAVIVSAVVEVGTGGVATPAVVAGDVALWGLVGYLVGGAAPDVSHQVSAAMSTGRNPSWGYVPAPKSLPGFPNAVPAKGKTPVQGGGGTRKRWINDDGCILEWDSQHGAVEKYSKNGRNHLGEFDPETGEQTKDGDPTRRVEK</sequence>
<feature type="compositionally biased region" description="Low complexity" evidence="2">
    <location>
        <begin position="394"/>
        <end position="415"/>
    </location>
</feature>
<evidence type="ECO:0000259" key="7">
    <source>
        <dbReference type="Pfam" id="PF25275"/>
    </source>
</evidence>
<dbReference type="InterPro" id="IPR045351">
    <property type="entry name" value="DUF6531"/>
</dbReference>
<dbReference type="InterPro" id="IPR022385">
    <property type="entry name" value="Rhs_assc_core"/>
</dbReference>
<dbReference type="InterPro" id="IPR006530">
    <property type="entry name" value="YD"/>
</dbReference>
<feature type="signal peptide" evidence="3">
    <location>
        <begin position="1"/>
        <end position="37"/>
    </location>
</feature>
<feature type="region of interest" description="Disordered" evidence="2">
    <location>
        <begin position="2149"/>
        <end position="2168"/>
    </location>
</feature>
<evidence type="ECO:0000256" key="1">
    <source>
        <dbReference type="ARBA" id="ARBA00022737"/>
    </source>
</evidence>
<feature type="domain" description="Golvesin/Xly CBD-like" evidence="7">
    <location>
        <begin position="867"/>
        <end position="946"/>
    </location>
</feature>
<dbReference type="InterPro" id="IPR033803">
    <property type="entry name" value="CBD-like_Golvesin-Xly"/>
</dbReference>
<dbReference type="Pfam" id="PF09000">
    <property type="entry name" value="Cytotoxic"/>
    <property type="match status" value="1"/>
</dbReference>
<dbReference type="Pfam" id="PF05593">
    <property type="entry name" value="RHS_repeat"/>
    <property type="match status" value="5"/>
</dbReference>
<keyword evidence="9" id="KW-1185">Reference proteome</keyword>
<organism evidence="8 9">
    <name type="scientific">Amycolatopsis bullii</name>
    <dbReference type="NCBI Taxonomy" id="941987"/>
    <lineage>
        <taxon>Bacteria</taxon>
        <taxon>Bacillati</taxon>
        <taxon>Actinomycetota</taxon>
        <taxon>Actinomycetes</taxon>
        <taxon>Pseudonocardiales</taxon>
        <taxon>Pseudonocardiaceae</taxon>
        <taxon>Amycolatopsis</taxon>
    </lineage>
</organism>
<dbReference type="Pfam" id="PF20148">
    <property type="entry name" value="DUF6531"/>
    <property type="match status" value="1"/>
</dbReference>
<dbReference type="PANTHER" id="PTHR32305">
    <property type="match status" value="1"/>
</dbReference>
<dbReference type="InterPro" id="IPR036725">
    <property type="entry name" value="ColE3_ribonuclease_sf"/>
</dbReference>
<dbReference type="Pfam" id="PF25023">
    <property type="entry name" value="TEN_YD-shell"/>
    <property type="match status" value="1"/>
</dbReference>
<dbReference type="Proteomes" id="UP000649955">
    <property type="component" value="Unassembled WGS sequence"/>
</dbReference>
<dbReference type="InterPro" id="IPR009105">
    <property type="entry name" value="Colicin_E3_ribonuclease"/>
</dbReference>
<dbReference type="InterPro" id="IPR031325">
    <property type="entry name" value="RHS_repeat"/>
</dbReference>
<feature type="compositionally biased region" description="Basic and acidic residues" evidence="2">
    <location>
        <begin position="1435"/>
        <end position="1452"/>
    </location>
</feature>
<keyword evidence="3" id="KW-0732">Signal</keyword>
<evidence type="ECO:0000313" key="8">
    <source>
        <dbReference type="EMBL" id="GHG12089.1"/>
    </source>
</evidence>
<dbReference type="InterPro" id="IPR050708">
    <property type="entry name" value="T6SS_VgrG/RHS"/>
</dbReference>
<feature type="compositionally biased region" description="Basic and acidic residues" evidence="2">
    <location>
        <begin position="2207"/>
        <end position="2220"/>
    </location>
</feature>
<feature type="domain" description="Colicin E3-like ribonuclease" evidence="4">
    <location>
        <begin position="2139"/>
        <end position="2219"/>
    </location>
</feature>
<dbReference type="SUPFAM" id="SSF63840">
    <property type="entry name" value="Ribonuclease domain of colicin E3"/>
    <property type="match status" value="1"/>
</dbReference>
<protein>
    <submittedName>
        <fullName evidence="8">Type IV secretion protein Rhs</fullName>
    </submittedName>
</protein>
<evidence type="ECO:0000259" key="6">
    <source>
        <dbReference type="Pfam" id="PF25023"/>
    </source>
</evidence>
<feature type="region of interest" description="Disordered" evidence="2">
    <location>
        <begin position="2189"/>
        <end position="2220"/>
    </location>
</feature>
<keyword evidence="1" id="KW-0677">Repeat</keyword>
<feature type="region of interest" description="Disordered" evidence="2">
    <location>
        <begin position="1416"/>
        <end position="1490"/>
    </location>
</feature>
<reference evidence="9" key="1">
    <citation type="journal article" date="2019" name="Int. J. Syst. Evol. Microbiol.">
        <title>The Global Catalogue of Microorganisms (GCM) 10K type strain sequencing project: providing services to taxonomists for standard genome sequencing and annotation.</title>
        <authorList>
            <consortium name="The Broad Institute Genomics Platform"/>
            <consortium name="The Broad Institute Genome Sequencing Center for Infectious Disease"/>
            <person name="Wu L."/>
            <person name="Ma J."/>
        </authorList>
    </citation>
    <scope>NUCLEOTIDE SEQUENCE [LARGE SCALE GENOMIC DNA]</scope>
    <source>
        <strain evidence="9">CGMCC 4.7680</strain>
    </source>
</reference>
<dbReference type="SUPFAM" id="SSF50969">
    <property type="entry name" value="YVTN repeat-like/Quinoprotein amine dehydrogenase"/>
    <property type="match status" value="1"/>
</dbReference>
<feature type="domain" description="Teneurin-like YD-shell" evidence="6">
    <location>
        <begin position="1777"/>
        <end position="2037"/>
    </location>
</feature>
<accession>A0ABQ3KC84</accession>
<dbReference type="Gene3D" id="2.180.10.10">
    <property type="entry name" value="RHS repeat-associated core"/>
    <property type="match status" value="5"/>
</dbReference>
<evidence type="ECO:0000313" key="9">
    <source>
        <dbReference type="Proteomes" id="UP000649955"/>
    </source>
</evidence>
<dbReference type="EMBL" id="BNAW01000011">
    <property type="protein sequence ID" value="GHG12089.1"/>
    <property type="molecule type" value="Genomic_DNA"/>
</dbReference>
<feature type="region of interest" description="Disordered" evidence="2">
    <location>
        <begin position="378"/>
        <end position="416"/>
    </location>
</feature>
<feature type="chain" id="PRO_5046338838" evidence="3">
    <location>
        <begin position="38"/>
        <end position="2220"/>
    </location>
</feature>
<feature type="domain" description="DUF6531" evidence="5">
    <location>
        <begin position="1004"/>
        <end position="1089"/>
    </location>
</feature>
<evidence type="ECO:0000256" key="3">
    <source>
        <dbReference type="SAM" id="SignalP"/>
    </source>
</evidence>
<gene>
    <name evidence="8" type="ORF">GCM10017567_31790</name>
</gene>
<evidence type="ECO:0000259" key="4">
    <source>
        <dbReference type="Pfam" id="PF09000"/>
    </source>
</evidence>
<dbReference type="Pfam" id="PF25275">
    <property type="entry name" value="Golvesin_C"/>
    <property type="match status" value="1"/>
</dbReference>
<evidence type="ECO:0000259" key="5">
    <source>
        <dbReference type="Pfam" id="PF20148"/>
    </source>
</evidence>